<evidence type="ECO:0000313" key="2">
    <source>
        <dbReference type="Proteomes" id="UP000625930"/>
    </source>
</evidence>
<name>A0A1S2BTZ0_STEMA</name>
<dbReference type="RefSeq" id="WP_024956865.1">
    <property type="nucleotide sequence ID" value="NZ_CP008838.1"/>
</dbReference>
<dbReference type="EMBL" id="JADUNP010000003">
    <property type="protein sequence ID" value="MBH1650992.1"/>
    <property type="molecule type" value="Genomic_DNA"/>
</dbReference>
<dbReference type="InterPro" id="IPR041685">
    <property type="entry name" value="AAA_GajA/Old/RecF-like"/>
</dbReference>
<dbReference type="InterPro" id="IPR027417">
    <property type="entry name" value="P-loop_NTPase"/>
</dbReference>
<accession>A0A1S2BTZ0</accession>
<proteinExistence type="predicted"/>
<reference evidence="1" key="1">
    <citation type="submission" date="2020-11" db="EMBL/GenBank/DDBJ databases">
        <title>Enhanced detection system for hospital associated transmission using whole genome sequencing surveillance.</title>
        <authorList>
            <person name="Harrison L.H."/>
            <person name="Van Tyne D."/>
            <person name="Marsh J.W."/>
            <person name="Griffith M.P."/>
            <person name="Snyder D.J."/>
            <person name="Cooper V.S."/>
            <person name="Mustapha M."/>
        </authorList>
    </citation>
    <scope>NUCLEOTIDE SEQUENCE</scope>
    <source>
        <strain evidence="1">STEN00091</strain>
    </source>
</reference>
<dbReference type="Gene3D" id="3.40.50.300">
    <property type="entry name" value="P-loop containing nucleotide triphosphate hydrolases"/>
    <property type="match status" value="2"/>
</dbReference>
<protein>
    <submittedName>
        <fullName evidence="1">AAA family ATPase</fullName>
    </submittedName>
</protein>
<dbReference type="PANTHER" id="PTHR43581:SF4">
    <property type="entry name" value="ATP_GTP PHOSPHATASE"/>
    <property type="match status" value="1"/>
</dbReference>
<dbReference type="Pfam" id="PF13175">
    <property type="entry name" value="AAA_15"/>
    <property type="match status" value="2"/>
</dbReference>
<dbReference type="Proteomes" id="UP000625930">
    <property type="component" value="Unassembled WGS sequence"/>
</dbReference>
<dbReference type="SUPFAM" id="SSF52540">
    <property type="entry name" value="P-loop containing nucleoside triphosphate hydrolases"/>
    <property type="match status" value="1"/>
</dbReference>
<evidence type="ECO:0000313" key="1">
    <source>
        <dbReference type="EMBL" id="MBH1650992.1"/>
    </source>
</evidence>
<dbReference type="AlphaFoldDB" id="A0A1S2BTZ0"/>
<dbReference type="InterPro" id="IPR051396">
    <property type="entry name" value="Bact_Antivir_Def_Nuclease"/>
</dbReference>
<comment type="caution">
    <text evidence="1">The sequence shown here is derived from an EMBL/GenBank/DDBJ whole genome shotgun (WGS) entry which is preliminary data.</text>
</comment>
<dbReference type="OrthoDB" id="3322489at2"/>
<gene>
    <name evidence="1" type="ORF">I5U67_02260</name>
</gene>
<dbReference type="GeneID" id="93833517"/>
<organism evidence="1 2">
    <name type="scientific">Stenotrophomonas maltophilia</name>
    <name type="common">Pseudomonas maltophilia</name>
    <name type="synonym">Xanthomonas maltophilia</name>
    <dbReference type="NCBI Taxonomy" id="40324"/>
    <lineage>
        <taxon>Bacteria</taxon>
        <taxon>Pseudomonadati</taxon>
        <taxon>Pseudomonadota</taxon>
        <taxon>Gammaproteobacteria</taxon>
        <taxon>Lysobacterales</taxon>
        <taxon>Lysobacteraceae</taxon>
        <taxon>Stenotrophomonas</taxon>
        <taxon>Stenotrophomonas maltophilia group</taxon>
    </lineage>
</organism>
<dbReference type="PANTHER" id="PTHR43581">
    <property type="entry name" value="ATP/GTP PHOSPHATASE"/>
    <property type="match status" value="1"/>
</dbReference>
<sequence>MKLVKARIRNFRSAEDSGTFDVGELTCLVGKNEAGKTAILTALFGTRPIADQFAYDTVRDYPRRFLTRYEERHDDEPAPVATLTWELSHEDQKAVADVLGAGALSSTTVDVTTDYSGHSTWSIHVDPNVVRAFLLDQHGVAGEEREKFSKILLDRLVVEIDAHPEPSDQLQAVKRSISGFRKGKPVLAAIDILQKRMPAFFYTSHFDRMSGEISLDKLSRDTQSGATISPGDQIFLDFLEYAGTSVSELQSSTRLEELNARCQAASNEITDEIFEFWSQNDALSVEIALAQGLSEDPAPFNSGTVAKIRIRNDNHKVSVPLSERSAGFVWFFSFLSQFKQMRKRNPGAIILLDEPGLTLHGKAQADLLRYIIERLLPDHQVIYSTHSPFMVPADRLADVRVVEDVVTYDQRRRPTVKGTQVSADVLSVDQDTLFPLQAHLGYEVTQSLFVGAHTLLVEGPSDVLYLQAASHALKQRKRQGLDSRWVICPTGGIDKVQSFASLFSGKGIHMVALCDYGNGDKGKVQRLRESQIMKTSGVLVATDFTGKAESDIEDFFAPAVFADILNGAYGLKGKGQISARQFSQDGALTRQVKQAEALFNVMGASVPPLDHFTPANWLIQNQHVLAAETTAINETLERFEKAFAEINAALGAGA</sequence>